<comment type="caution">
    <text evidence="6">The sequence shown here is derived from an EMBL/GenBank/DDBJ whole genome shotgun (WGS) entry which is preliminary data.</text>
</comment>
<dbReference type="GO" id="GO:0030983">
    <property type="term" value="F:mismatched DNA binding"/>
    <property type="evidence" value="ECO:0007669"/>
    <property type="project" value="InterPro"/>
</dbReference>
<feature type="domain" description="DNA mismatch repair proteins mutS family" evidence="5">
    <location>
        <begin position="328"/>
        <end position="514"/>
    </location>
</feature>
<accession>A0A151B388</accession>
<dbReference type="Gene3D" id="1.10.1420.10">
    <property type="match status" value="1"/>
</dbReference>
<dbReference type="GO" id="GO:0005829">
    <property type="term" value="C:cytosol"/>
    <property type="evidence" value="ECO:0007669"/>
    <property type="project" value="TreeGrafter"/>
</dbReference>
<dbReference type="PATRIC" id="fig|1121338.3.peg.1680"/>
<evidence type="ECO:0000259" key="5">
    <source>
        <dbReference type="SMART" id="SM00534"/>
    </source>
</evidence>
<dbReference type="Gene3D" id="3.40.50.300">
    <property type="entry name" value="P-loop containing nucleotide triphosphate hydrolases"/>
    <property type="match status" value="1"/>
</dbReference>
<dbReference type="PANTHER" id="PTHR11361">
    <property type="entry name" value="DNA MISMATCH REPAIR PROTEIN MUTS FAMILY MEMBER"/>
    <property type="match status" value="1"/>
</dbReference>
<feature type="transmembrane region" description="Helical" evidence="4">
    <location>
        <begin position="158"/>
        <end position="175"/>
    </location>
</feature>
<name>A0A151B388_9CLOT</name>
<keyword evidence="2" id="KW-0067">ATP-binding</keyword>
<evidence type="ECO:0000256" key="1">
    <source>
        <dbReference type="ARBA" id="ARBA00022741"/>
    </source>
</evidence>
<protein>
    <submittedName>
        <fullName evidence="6">DNA mismatch repair protein MutS</fullName>
    </submittedName>
</protein>
<keyword evidence="3" id="KW-0238">DNA-binding</keyword>
<evidence type="ECO:0000256" key="4">
    <source>
        <dbReference type="SAM" id="Phobius"/>
    </source>
</evidence>
<dbReference type="InterPro" id="IPR027417">
    <property type="entry name" value="P-loop_NTPase"/>
</dbReference>
<keyword evidence="1" id="KW-0547">Nucleotide-binding</keyword>
<proteinExistence type="predicted"/>
<keyword evidence="7" id="KW-1185">Reference proteome</keyword>
<gene>
    <name evidence="6" type="primary">mutS_3</name>
    <name evidence="6" type="ORF">CLTEP_16320</name>
</gene>
<evidence type="ECO:0000313" key="6">
    <source>
        <dbReference type="EMBL" id="KYH34399.1"/>
    </source>
</evidence>
<reference evidence="6 7" key="1">
    <citation type="submission" date="2016-02" db="EMBL/GenBank/DDBJ databases">
        <title>Genome sequence of Clostridium tepidiprofundi DSM 19306.</title>
        <authorList>
            <person name="Poehlein A."/>
            <person name="Daniel R."/>
        </authorList>
    </citation>
    <scope>NUCLEOTIDE SEQUENCE [LARGE SCALE GENOMIC DNA]</scope>
    <source>
        <strain evidence="6 7">DSM 19306</strain>
    </source>
</reference>
<dbReference type="InterPro" id="IPR045076">
    <property type="entry name" value="MutS"/>
</dbReference>
<dbReference type="STRING" id="1121338.CLTEP_16320"/>
<evidence type="ECO:0000256" key="2">
    <source>
        <dbReference type="ARBA" id="ARBA00022840"/>
    </source>
</evidence>
<dbReference type="Proteomes" id="UP000075531">
    <property type="component" value="Unassembled WGS sequence"/>
</dbReference>
<keyword evidence="4" id="KW-1133">Transmembrane helix</keyword>
<keyword evidence="4" id="KW-0812">Transmembrane</keyword>
<dbReference type="PANTHER" id="PTHR11361:SF152">
    <property type="entry name" value="DNA MISMATCH REPAIR PROTEIN"/>
    <property type="match status" value="1"/>
</dbReference>
<dbReference type="GO" id="GO:0005524">
    <property type="term" value="F:ATP binding"/>
    <property type="evidence" value="ECO:0007669"/>
    <property type="project" value="UniProtKB-KW"/>
</dbReference>
<dbReference type="AlphaFoldDB" id="A0A151B388"/>
<evidence type="ECO:0000256" key="3">
    <source>
        <dbReference type="ARBA" id="ARBA00023125"/>
    </source>
</evidence>
<keyword evidence="4" id="KW-0472">Membrane</keyword>
<dbReference type="SUPFAM" id="SSF48334">
    <property type="entry name" value="DNA repair protein MutS, domain III"/>
    <property type="match status" value="1"/>
</dbReference>
<feature type="transmembrane region" description="Helical" evidence="4">
    <location>
        <begin position="133"/>
        <end position="152"/>
    </location>
</feature>
<dbReference type="EMBL" id="LTBA01000017">
    <property type="protein sequence ID" value="KYH34399.1"/>
    <property type="molecule type" value="Genomic_DNA"/>
</dbReference>
<feature type="transmembrane region" description="Helical" evidence="4">
    <location>
        <begin position="344"/>
        <end position="362"/>
    </location>
</feature>
<feature type="transmembrane region" description="Helical" evidence="4">
    <location>
        <begin position="269"/>
        <end position="287"/>
    </location>
</feature>
<dbReference type="Pfam" id="PF00488">
    <property type="entry name" value="MutS_V"/>
    <property type="match status" value="1"/>
</dbReference>
<dbReference type="InterPro" id="IPR036187">
    <property type="entry name" value="DNA_mismatch_repair_MutS_sf"/>
</dbReference>
<evidence type="ECO:0000313" key="7">
    <source>
        <dbReference type="Proteomes" id="UP000075531"/>
    </source>
</evidence>
<dbReference type="RefSeq" id="WP_066825182.1">
    <property type="nucleotide sequence ID" value="NZ_LTBA01000017.1"/>
</dbReference>
<dbReference type="OrthoDB" id="9802448at2"/>
<organism evidence="6 7">
    <name type="scientific">Clostridium tepidiprofundi DSM 19306</name>
    <dbReference type="NCBI Taxonomy" id="1121338"/>
    <lineage>
        <taxon>Bacteria</taxon>
        <taxon>Bacillati</taxon>
        <taxon>Bacillota</taxon>
        <taxon>Clostridia</taxon>
        <taxon>Eubacteriales</taxon>
        <taxon>Clostridiaceae</taxon>
        <taxon>Clostridium</taxon>
    </lineage>
</organism>
<dbReference type="GO" id="GO:0006298">
    <property type="term" value="P:mismatch repair"/>
    <property type="evidence" value="ECO:0007669"/>
    <property type="project" value="InterPro"/>
</dbReference>
<dbReference type="SUPFAM" id="SSF52540">
    <property type="entry name" value="P-loop containing nucleoside triphosphate hydrolases"/>
    <property type="match status" value="1"/>
</dbReference>
<dbReference type="SMART" id="SM00534">
    <property type="entry name" value="MUTSac"/>
    <property type="match status" value="1"/>
</dbReference>
<dbReference type="InterPro" id="IPR000432">
    <property type="entry name" value="DNA_mismatch_repair_MutS_C"/>
</dbReference>
<dbReference type="GO" id="GO:0140664">
    <property type="term" value="F:ATP-dependent DNA damage sensor activity"/>
    <property type="evidence" value="ECO:0007669"/>
    <property type="project" value="InterPro"/>
</dbReference>
<feature type="transmembrane region" description="Helical" evidence="4">
    <location>
        <begin position="229"/>
        <end position="249"/>
    </location>
</feature>
<sequence length="514" mass="59571">MNKRILGLIRREYEREMDKSRDIKGIRKFFDMSEKGEYTLDDQTWEDLNMDSVYKKLDRNYSSLGEAALYSMLRNPLMDEEKLKYRSRLIDLFKNDKKLRERLLCIYYNLGKNIKNSFLYMMENELEVNRLKYYLYTFIGKVIPSIIILLSIFVDKKIILGLLALSGLNMIISNHEQSNIKSNGICYLRNIIIAAKKIASIKNEGVSSYTDKISSILKKIRDIDRSTRLIVITNVWGGLFEIIAFIFLLEESAYYAVSSKLKDKKQYVMELYYIVGELEALISIAGYQHNLKNKYIRPKFKNKTSLSIKEGIHPLIENAVPNSITINNKGIVLTGTNMSGKSTFLKMLGVNIVLAQTFYFVLAKDYEASFLNIVTSISPNDDLVKGKSYYMAEAESILRIFDAIKKDIPVFCSIDEIFRGTNPVERIALSAEILKYLNNENSIPIVTTHDRELADILKDDYEFYYFSEDVDNDKGLSFDYKLKKGISQTRNAIRLLEYINYPKTIIENAYKRTE</sequence>